<evidence type="ECO:0000259" key="3">
    <source>
        <dbReference type="SMART" id="SM00198"/>
    </source>
</evidence>
<dbReference type="OrthoDB" id="337038at2759"/>
<dbReference type="Gene3D" id="3.40.33.10">
    <property type="entry name" value="CAP"/>
    <property type="match status" value="1"/>
</dbReference>
<dbReference type="PROSITE" id="PS01009">
    <property type="entry name" value="CRISP_1"/>
    <property type="match status" value="1"/>
</dbReference>
<dbReference type="InterPro" id="IPR014044">
    <property type="entry name" value="CAP_dom"/>
</dbReference>
<protein>
    <submittedName>
        <fullName evidence="4">CAP domain-containing protein</fullName>
    </submittedName>
</protein>
<feature type="region of interest" description="Disordered" evidence="1">
    <location>
        <begin position="123"/>
        <end position="185"/>
    </location>
</feature>
<dbReference type="SMART" id="SM00198">
    <property type="entry name" value="SCP"/>
    <property type="match status" value="1"/>
</dbReference>
<reference evidence="4" key="1">
    <citation type="submission" date="2020-11" db="EMBL/GenBank/DDBJ databases">
        <authorList>
            <consortium name="DOE Joint Genome Institute"/>
            <person name="Ahrendt S."/>
            <person name="Riley R."/>
            <person name="Andreopoulos W."/>
            <person name="Labutti K."/>
            <person name="Pangilinan J."/>
            <person name="Ruiz-Duenas F.J."/>
            <person name="Barrasa J.M."/>
            <person name="Sanchez-Garcia M."/>
            <person name="Camarero S."/>
            <person name="Miyauchi S."/>
            <person name="Serrano A."/>
            <person name="Linde D."/>
            <person name="Babiker R."/>
            <person name="Drula E."/>
            <person name="Ayuso-Fernandez I."/>
            <person name="Pacheco R."/>
            <person name="Padilla G."/>
            <person name="Ferreira P."/>
            <person name="Barriuso J."/>
            <person name="Kellner H."/>
            <person name="Castanera R."/>
            <person name="Alfaro M."/>
            <person name="Ramirez L."/>
            <person name="Pisabarro A.G."/>
            <person name="Kuo A."/>
            <person name="Tritt A."/>
            <person name="Lipzen A."/>
            <person name="He G."/>
            <person name="Yan M."/>
            <person name="Ng V."/>
            <person name="Cullen D."/>
            <person name="Martin F."/>
            <person name="Rosso M.-N."/>
            <person name="Henrissat B."/>
            <person name="Hibbett D."/>
            <person name="Martinez A.T."/>
            <person name="Grigoriev I.V."/>
        </authorList>
    </citation>
    <scope>NUCLEOTIDE SEQUENCE</scope>
    <source>
        <strain evidence="4">CBS 506.95</strain>
    </source>
</reference>
<dbReference type="EMBL" id="MU157872">
    <property type="protein sequence ID" value="KAF9526369.1"/>
    <property type="molecule type" value="Genomic_DNA"/>
</dbReference>
<keyword evidence="2" id="KW-0732">Signal</keyword>
<dbReference type="InterPro" id="IPR035940">
    <property type="entry name" value="CAP_sf"/>
</dbReference>
<feature type="chain" id="PRO_5040386255" evidence="2">
    <location>
        <begin position="23"/>
        <end position="328"/>
    </location>
</feature>
<evidence type="ECO:0000256" key="2">
    <source>
        <dbReference type="SAM" id="SignalP"/>
    </source>
</evidence>
<organism evidence="4 5">
    <name type="scientific">Crepidotus variabilis</name>
    <dbReference type="NCBI Taxonomy" id="179855"/>
    <lineage>
        <taxon>Eukaryota</taxon>
        <taxon>Fungi</taxon>
        <taxon>Dikarya</taxon>
        <taxon>Basidiomycota</taxon>
        <taxon>Agaricomycotina</taxon>
        <taxon>Agaricomycetes</taxon>
        <taxon>Agaricomycetidae</taxon>
        <taxon>Agaricales</taxon>
        <taxon>Agaricineae</taxon>
        <taxon>Crepidotaceae</taxon>
        <taxon>Crepidotus</taxon>
    </lineage>
</organism>
<dbReference type="Pfam" id="PF00188">
    <property type="entry name" value="CAP"/>
    <property type="match status" value="1"/>
</dbReference>
<feature type="compositionally biased region" description="Polar residues" evidence="1">
    <location>
        <begin position="133"/>
        <end position="156"/>
    </location>
</feature>
<dbReference type="InterPro" id="IPR018244">
    <property type="entry name" value="Allrgn_V5/Tpx1_CS"/>
</dbReference>
<evidence type="ECO:0000313" key="4">
    <source>
        <dbReference type="EMBL" id="KAF9526369.1"/>
    </source>
</evidence>
<sequence length="328" mass="34929">MKLLVALATLAIGFSYVPGGAAQSFGGHGRKASWSSKHRSKWTCDEPITSESLAPAVTSNALERAHGPHTVTVIVNEYTTTTVPPPKPTPTHSTVVNAVIASSHGPHIVTVVVTDYTTTTIHPHKSATVGPVVSSTSIPRQDVSPTATKSTPNTKQTKVSASTAVASSKTTPPAAKATPASNGTCNGSPDDIQLYLDSHNSYRRLHGANDLAWNASLASNAQAWTDRCYYGHSSAGENIANAVPLSIPYIVKEAWGKNEAKYFHKGMAFDSNTFEKYGHYTQLVWKGSQQLGCGCTVCNGTMSFVSCKYYPPGNWLGEFDANVDEAQE</sequence>
<gene>
    <name evidence="4" type="ORF">CPB83DRAFT_857987</name>
</gene>
<feature type="signal peptide" evidence="2">
    <location>
        <begin position="1"/>
        <end position="22"/>
    </location>
</feature>
<evidence type="ECO:0000313" key="5">
    <source>
        <dbReference type="Proteomes" id="UP000807306"/>
    </source>
</evidence>
<dbReference type="PRINTS" id="PR00837">
    <property type="entry name" value="V5TPXLIKE"/>
</dbReference>
<keyword evidence="5" id="KW-1185">Reference proteome</keyword>
<comment type="caution">
    <text evidence="4">The sequence shown here is derived from an EMBL/GenBank/DDBJ whole genome shotgun (WGS) entry which is preliminary data.</text>
</comment>
<dbReference type="PANTHER" id="PTHR10334">
    <property type="entry name" value="CYSTEINE-RICH SECRETORY PROTEIN-RELATED"/>
    <property type="match status" value="1"/>
</dbReference>
<name>A0A9P6JN85_9AGAR</name>
<feature type="domain" description="SCP" evidence="3">
    <location>
        <begin position="190"/>
        <end position="317"/>
    </location>
</feature>
<dbReference type="GO" id="GO:0005576">
    <property type="term" value="C:extracellular region"/>
    <property type="evidence" value="ECO:0007669"/>
    <property type="project" value="InterPro"/>
</dbReference>
<evidence type="ECO:0000256" key="1">
    <source>
        <dbReference type="SAM" id="MobiDB-lite"/>
    </source>
</evidence>
<accession>A0A9P6JN85</accession>
<dbReference type="Proteomes" id="UP000807306">
    <property type="component" value="Unassembled WGS sequence"/>
</dbReference>
<feature type="compositionally biased region" description="Low complexity" evidence="1">
    <location>
        <begin position="157"/>
        <end position="181"/>
    </location>
</feature>
<dbReference type="InterPro" id="IPR001283">
    <property type="entry name" value="CRISP-related"/>
</dbReference>
<proteinExistence type="predicted"/>
<dbReference type="SUPFAM" id="SSF55797">
    <property type="entry name" value="PR-1-like"/>
    <property type="match status" value="1"/>
</dbReference>
<dbReference type="AlphaFoldDB" id="A0A9P6JN85"/>